<protein>
    <submittedName>
        <fullName evidence="1">Uncharacterized protein</fullName>
    </submittedName>
</protein>
<organism evidence="1 2">
    <name type="scientific">Coraliomargarita akajimensis (strain DSM 45221 / IAM 15411 / JCM 23193 / KCTC 12865 / 04OKA010-24)</name>
    <dbReference type="NCBI Taxonomy" id="583355"/>
    <lineage>
        <taxon>Bacteria</taxon>
        <taxon>Pseudomonadati</taxon>
        <taxon>Verrucomicrobiota</taxon>
        <taxon>Opitutia</taxon>
        <taxon>Puniceicoccales</taxon>
        <taxon>Coraliomargaritaceae</taxon>
        <taxon>Coraliomargarita</taxon>
    </lineage>
</organism>
<evidence type="ECO:0000313" key="1">
    <source>
        <dbReference type="EMBL" id="ADE56114.1"/>
    </source>
</evidence>
<sequence length="111" mass="12651">MSLGCTHISEEGKREVTVINSEDEKPVANVPLVYQYVKKPYWIVGKVKESNVYLSDDRGIAMVPESKRMTISDSSEWTLDFERMTEEQSDSVPKIYYIRNRSEAVGPSDAD</sequence>
<name>D5EI74_CORAD</name>
<dbReference type="KEGG" id="caa:Caka_3101"/>
<keyword evidence="2" id="KW-1185">Reference proteome</keyword>
<accession>D5EI74</accession>
<proteinExistence type="predicted"/>
<dbReference type="EMBL" id="CP001998">
    <property type="protein sequence ID" value="ADE56114.1"/>
    <property type="molecule type" value="Genomic_DNA"/>
</dbReference>
<dbReference type="Proteomes" id="UP000000925">
    <property type="component" value="Chromosome"/>
</dbReference>
<dbReference type="HOGENOM" id="CLU_2154095_0_0_0"/>
<evidence type="ECO:0000313" key="2">
    <source>
        <dbReference type="Proteomes" id="UP000000925"/>
    </source>
</evidence>
<dbReference type="STRING" id="583355.Caka_3101"/>
<gene>
    <name evidence="1" type="ordered locus">Caka_3101</name>
</gene>
<dbReference type="AlphaFoldDB" id="D5EI74"/>
<reference evidence="1 2" key="1">
    <citation type="journal article" date="2010" name="Stand. Genomic Sci.">
        <title>Complete genome sequence of Coraliomargarita akajimensis type strain (04OKA010-24).</title>
        <authorList>
            <person name="Mavromatis K."/>
            <person name="Abt B."/>
            <person name="Brambilla E."/>
            <person name="Lapidus A."/>
            <person name="Copeland A."/>
            <person name="Deshpande S."/>
            <person name="Nolan M."/>
            <person name="Lucas S."/>
            <person name="Tice H."/>
            <person name="Cheng J.F."/>
            <person name="Han C."/>
            <person name="Detter J.C."/>
            <person name="Woyke T."/>
            <person name="Goodwin L."/>
            <person name="Pitluck S."/>
            <person name="Held B."/>
            <person name="Brettin T."/>
            <person name="Tapia R."/>
            <person name="Ivanova N."/>
            <person name="Mikhailova N."/>
            <person name="Pati A."/>
            <person name="Liolios K."/>
            <person name="Chen A."/>
            <person name="Palaniappan K."/>
            <person name="Land M."/>
            <person name="Hauser L."/>
            <person name="Chang Y.J."/>
            <person name="Jeffries C.D."/>
            <person name="Rohde M."/>
            <person name="Goker M."/>
            <person name="Bristow J."/>
            <person name="Eisen J.A."/>
            <person name="Markowitz V."/>
            <person name="Hugenholtz P."/>
            <person name="Klenk H.P."/>
            <person name="Kyrpides N.C."/>
        </authorList>
    </citation>
    <scope>NUCLEOTIDE SEQUENCE [LARGE SCALE GENOMIC DNA]</scope>
    <source>
        <strain evidence="2">DSM 45221 / IAM 15411 / JCM 23193 / KCTC 12865</strain>
    </source>
</reference>